<dbReference type="AlphaFoldDB" id="K4Q1W7"/>
<sequence>MSVHRSSRFRTGLRLVNAPKIGERGCGKCSLSKRDELSHFIRLLIRYQKSNPISPKLDRKIFGPNFFQMSVHYSNRFRPAPRAPKIGEQTRLKRPSLCGFDPTYPTTLLEGFAGIIFDGLSRKTFTLLVVTKLINQAIGNALSGLLLVDAILHKR</sequence>
<protein>
    <submittedName>
        <fullName evidence="1">Uncharacterized protein</fullName>
    </submittedName>
</protein>
<reference evidence="1" key="1">
    <citation type="journal article" date="2012" name="Genetics">
        <title>Unusual and typical features of a novel restorer-of-fertility gene of sugar beet (Beta vulgaris L.).</title>
        <authorList>
            <person name="Matsuhira H."/>
            <person name="Kagami H."/>
            <person name="Kurata M."/>
            <person name="Kitazaki K."/>
            <person name="Matsunaga M."/>
            <person name="Hamaguchi Y."/>
            <person name="Hagihara E."/>
            <person name="Ueda M."/>
            <person name="Harada M."/>
            <person name="Muramatsu A."/>
            <person name="Yui-Kurino R."/>
            <person name="Taguchi K."/>
            <person name="Tamagake H."/>
            <person name="Mikami T."/>
            <person name="Kubo T."/>
        </authorList>
    </citation>
    <scope>NUCLEOTIDE SEQUENCE</scope>
</reference>
<organism evidence="1">
    <name type="scientific">Beta vulgaris</name>
    <name type="common">Sugar beet</name>
    <dbReference type="NCBI Taxonomy" id="161934"/>
    <lineage>
        <taxon>Eukaryota</taxon>
        <taxon>Viridiplantae</taxon>
        <taxon>Streptophyta</taxon>
        <taxon>Embryophyta</taxon>
        <taxon>Tracheophyta</taxon>
        <taxon>Spermatophyta</taxon>
        <taxon>Magnoliopsida</taxon>
        <taxon>eudicotyledons</taxon>
        <taxon>Gunneridae</taxon>
        <taxon>Pentapetalae</taxon>
        <taxon>Caryophyllales</taxon>
        <taxon>Chenopodiaceae</taxon>
        <taxon>Betoideae</taxon>
        <taxon>Beta</taxon>
    </lineage>
</organism>
<evidence type="ECO:0000313" key="1">
    <source>
        <dbReference type="EMBL" id="BAM64840.1"/>
    </source>
</evidence>
<name>K4Q1W7_BETVU</name>
<dbReference type="EMBL" id="AB646135">
    <property type="protein sequence ID" value="BAM64840.1"/>
    <property type="molecule type" value="Genomic_DNA"/>
</dbReference>
<proteinExistence type="predicted"/>
<accession>K4Q1W7</accession>